<accession>A0A7W9U4V9</accession>
<keyword evidence="10" id="KW-1185">Reference proteome</keyword>
<keyword evidence="4 9" id="KW-0762">Sugar transport</keyword>
<dbReference type="InterPro" id="IPR027417">
    <property type="entry name" value="P-loop_NTPase"/>
</dbReference>
<evidence type="ECO:0000256" key="6">
    <source>
        <dbReference type="ARBA" id="ARBA00022741"/>
    </source>
</evidence>
<feature type="domain" description="ABC transporter" evidence="8">
    <location>
        <begin position="35"/>
        <end position="270"/>
    </location>
</feature>
<dbReference type="GO" id="GO:0005524">
    <property type="term" value="F:ATP binding"/>
    <property type="evidence" value="ECO:0007669"/>
    <property type="project" value="UniProtKB-KW"/>
</dbReference>
<dbReference type="InterPro" id="IPR003439">
    <property type="entry name" value="ABC_transporter-like_ATP-bd"/>
</dbReference>
<dbReference type="Proteomes" id="UP000571554">
    <property type="component" value="Unassembled WGS sequence"/>
</dbReference>
<dbReference type="EMBL" id="JACHBW010000021">
    <property type="protein sequence ID" value="MBB6106010.1"/>
    <property type="molecule type" value="Genomic_DNA"/>
</dbReference>
<dbReference type="GO" id="GO:0016887">
    <property type="term" value="F:ATP hydrolysis activity"/>
    <property type="evidence" value="ECO:0007669"/>
    <property type="project" value="InterPro"/>
</dbReference>
<dbReference type="InterPro" id="IPR017871">
    <property type="entry name" value="ABC_transporter-like_CS"/>
</dbReference>
<organism evidence="9 10">
    <name type="scientific">Paraburkholderia bannensis</name>
    <dbReference type="NCBI Taxonomy" id="765414"/>
    <lineage>
        <taxon>Bacteria</taxon>
        <taxon>Pseudomonadati</taxon>
        <taxon>Pseudomonadota</taxon>
        <taxon>Betaproteobacteria</taxon>
        <taxon>Burkholderiales</taxon>
        <taxon>Burkholderiaceae</taxon>
        <taxon>Paraburkholderia</taxon>
    </lineage>
</organism>
<evidence type="ECO:0000259" key="8">
    <source>
        <dbReference type="PROSITE" id="PS50893"/>
    </source>
</evidence>
<dbReference type="PANTHER" id="PTHR43790:SF9">
    <property type="entry name" value="GALACTOFURANOSE TRANSPORTER ATP-BINDING PROTEIN YTFR"/>
    <property type="match status" value="1"/>
</dbReference>
<comment type="caution">
    <text evidence="9">The sequence shown here is derived from an EMBL/GenBank/DDBJ whole genome shotgun (WGS) entry which is preliminary data.</text>
</comment>
<evidence type="ECO:0000256" key="2">
    <source>
        <dbReference type="ARBA" id="ARBA00022475"/>
    </source>
</evidence>
<evidence type="ECO:0000313" key="9">
    <source>
        <dbReference type="EMBL" id="MBB6106010.1"/>
    </source>
</evidence>
<dbReference type="Gene3D" id="3.40.50.300">
    <property type="entry name" value="P-loop containing nucleotide triphosphate hydrolases"/>
    <property type="match status" value="2"/>
</dbReference>
<evidence type="ECO:0000256" key="1">
    <source>
        <dbReference type="ARBA" id="ARBA00022448"/>
    </source>
</evidence>
<keyword evidence="1" id="KW-0813">Transport</keyword>
<feature type="domain" description="ABC transporter" evidence="8">
    <location>
        <begin position="273"/>
        <end position="527"/>
    </location>
</feature>
<gene>
    <name evidence="9" type="ORF">F4827_005880</name>
</gene>
<proteinExistence type="predicted"/>
<keyword evidence="2" id="KW-1003">Cell membrane</keyword>
<sequence length="530" mass="57134">MHDRSHGRLEPAPPAPPASITLSRERAAKALPPVVEATGVTRRFGSTAALSNVSLRVMAGESHALVGRNGAGKSTLVSILTGLRKPDEGTVRFNGEAAPSIAERDAWRERVACVYQHSTIIRDLTVAENLFINRQPSRRGMIDWTTMRRDARALLDHWRIDVRENARAGDLTVEARQLVEIARALSYGARFIILDEPTAQLDGEEIKRLFRRIDELQREGVTFLFISHHLQEVYEICQAVTVLRDARHIVSASVAELPRERLIEAMTGESGGLNVADAAARPALPADARIALDVRGIDGADYSGVSFQVRRGEVVGLTGATSSGRTSVGEAIAGLTAQTQGEIRVNDAALKPGDVPHALAHGVGCVPKDRHHQGLVLTQSIAENASMTIARLLGRLGFAPPAKKHRVGRRMIEALGIVAQGPEHVVSGLSGGNQQKVVMARALASNPEVLVLIDPTAGVDVKSKEALLSVVDRVRDEGKAVLVVSSELDDLRTCDRVLVMFRGNVVAEFAAGWQDHELIASVEGVDLHEA</sequence>
<dbReference type="CDD" id="cd03215">
    <property type="entry name" value="ABC_Carb_Monos_II"/>
    <property type="match status" value="1"/>
</dbReference>
<dbReference type="SUPFAM" id="SSF52540">
    <property type="entry name" value="P-loop containing nucleoside triphosphate hydrolases"/>
    <property type="match status" value="2"/>
</dbReference>
<keyword evidence="7 9" id="KW-0067">ATP-binding</keyword>
<dbReference type="CDD" id="cd03216">
    <property type="entry name" value="ABC_Carb_Monos_I"/>
    <property type="match status" value="1"/>
</dbReference>
<protein>
    <submittedName>
        <fullName evidence="9">Simple sugar transport system ATP-binding protein</fullName>
    </submittedName>
</protein>
<evidence type="ECO:0000256" key="7">
    <source>
        <dbReference type="ARBA" id="ARBA00022840"/>
    </source>
</evidence>
<dbReference type="PROSITE" id="PS50893">
    <property type="entry name" value="ABC_TRANSPORTER_2"/>
    <property type="match status" value="2"/>
</dbReference>
<evidence type="ECO:0000256" key="5">
    <source>
        <dbReference type="ARBA" id="ARBA00022737"/>
    </source>
</evidence>
<keyword evidence="3" id="KW-0997">Cell inner membrane</keyword>
<evidence type="ECO:0000256" key="4">
    <source>
        <dbReference type="ARBA" id="ARBA00022597"/>
    </source>
</evidence>
<dbReference type="RefSeq" id="WP_183730382.1">
    <property type="nucleotide sequence ID" value="NZ_JACHBW010000021.1"/>
</dbReference>
<dbReference type="InterPro" id="IPR003593">
    <property type="entry name" value="AAA+_ATPase"/>
</dbReference>
<evidence type="ECO:0000313" key="10">
    <source>
        <dbReference type="Proteomes" id="UP000571554"/>
    </source>
</evidence>
<dbReference type="SMART" id="SM00382">
    <property type="entry name" value="AAA"/>
    <property type="match status" value="2"/>
</dbReference>
<reference evidence="9 10" key="1">
    <citation type="submission" date="2020-08" db="EMBL/GenBank/DDBJ databases">
        <title>Above-ground endophytic microbial communities from plants in different locations in the United States.</title>
        <authorList>
            <person name="Frank C."/>
        </authorList>
    </citation>
    <scope>NUCLEOTIDE SEQUENCE [LARGE SCALE GENOMIC DNA]</scope>
    <source>
        <strain evidence="9 10">WP4_2_2</strain>
    </source>
</reference>
<name>A0A7W9U4V9_9BURK</name>
<keyword evidence="3" id="KW-0472">Membrane</keyword>
<keyword evidence="6" id="KW-0547">Nucleotide-binding</keyword>
<dbReference type="InterPro" id="IPR050107">
    <property type="entry name" value="ABC_carbohydrate_import_ATPase"/>
</dbReference>
<evidence type="ECO:0000256" key="3">
    <source>
        <dbReference type="ARBA" id="ARBA00022519"/>
    </source>
</evidence>
<keyword evidence="5" id="KW-0677">Repeat</keyword>
<dbReference type="AlphaFoldDB" id="A0A7W9U4V9"/>
<dbReference type="PROSITE" id="PS00211">
    <property type="entry name" value="ABC_TRANSPORTER_1"/>
    <property type="match status" value="1"/>
</dbReference>
<dbReference type="PANTHER" id="PTHR43790">
    <property type="entry name" value="CARBOHYDRATE TRANSPORT ATP-BINDING PROTEIN MG119-RELATED"/>
    <property type="match status" value="1"/>
</dbReference>
<dbReference type="Pfam" id="PF00005">
    <property type="entry name" value="ABC_tran"/>
    <property type="match status" value="2"/>
</dbReference>